<dbReference type="GO" id="GO:0016491">
    <property type="term" value="F:oxidoreductase activity"/>
    <property type="evidence" value="ECO:0007669"/>
    <property type="project" value="UniProtKB-KW"/>
</dbReference>
<sequence length="339" mass="35896">MPHSSAPYQPYAERYVDGPASGPTAAEIVKDLGLEGKLQDKVIFITGASAGLGHETARVLHTTGAKLYLTGRDLAKGQAVADALVASNPSGQKPVLIGLELDNLESVRKAAKEFLDQEKRLDILVLNAGIMAVPEGRTVDGFETQLGTNYFGHFLLFHLIKSTLLAAGTPQSPSRVITLSSAGHKAGGVFFDDLDLKRQGYNPMVAYAQSKTATIHLANSIDRHYSASGIRAVSVHPGMIFETSLGRHMSQEELAGFAPMAPFARPLAQGAATTVWAALEPHFNKQGGVYLADAGVSSAATADEHFAGPGYAPHAFDETAEEKLWKLSFGAVGLSEDGN</sequence>
<evidence type="ECO:0000256" key="1">
    <source>
        <dbReference type="ARBA" id="ARBA00006484"/>
    </source>
</evidence>
<dbReference type="InterPro" id="IPR002347">
    <property type="entry name" value="SDR_fam"/>
</dbReference>
<dbReference type="PANTHER" id="PTHR24320:SF272">
    <property type="entry name" value="NAD(P)-BINDING ROSSMANN-FOLD SUPERFAMILY PROTEIN"/>
    <property type="match status" value="1"/>
</dbReference>
<dbReference type="PANTHER" id="PTHR24320">
    <property type="entry name" value="RETINOL DEHYDROGENASE"/>
    <property type="match status" value="1"/>
</dbReference>
<protein>
    <submittedName>
        <fullName evidence="3">Oxidoreductase calI</fullName>
    </submittedName>
</protein>
<dbReference type="AlphaFoldDB" id="A0A8H6RGV2"/>
<organism evidence="3 4">
    <name type="scientific">Pseudocercospora fuligena</name>
    <dbReference type="NCBI Taxonomy" id="685502"/>
    <lineage>
        <taxon>Eukaryota</taxon>
        <taxon>Fungi</taxon>
        <taxon>Dikarya</taxon>
        <taxon>Ascomycota</taxon>
        <taxon>Pezizomycotina</taxon>
        <taxon>Dothideomycetes</taxon>
        <taxon>Dothideomycetidae</taxon>
        <taxon>Mycosphaerellales</taxon>
        <taxon>Mycosphaerellaceae</taxon>
        <taxon>Pseudocercospora</taxon>
    </lineage>
</organism>
<dbReference type="PRINTS" id="PR00081">
    <property type="entry name" value="GDHRDH"/>
</dbReference>
<name>A0A8H6RGV2_9PEZI</name>
<dbReference type="OrthoDB" id="191139at2759"/>
<evidence type="ECO:0000313" key="3">
    <source>
        <dbReference type="EMBL" id="KAF7190502.1"/>
    </source>
</evidence>
<dbReference type="Gene3D" id="3.40.50.720">
    <property type="entry name" value="NAD(P)-binding Rossmann-like Domain"/>
    <property type="match status" value="1"/>
</dbReference>
<proteinExistence type="inferred from homology"/>
<dbReference type="SUPFAM" id="SSF51735">
    <property type="entry name" value="NAD(P)-binding Rossmann-fold domains"/>
    <property type="match status" value="1"/>
</dbReference>
<keyword evidence="4" id="KW-1185">Reference proteome</keyword>
<evidence type="ECO:0000313" key="4">
    <source>
        <dbReference type="Proteomes" id="UP000660729"/>
    </source>
</evidence>
<accession>A0A8H6RGV2</accession>
<comment type="similarity">
    <text evidence="1">Belongs to the short-chain dehydrogenases/reductases (SDR) family.</text>
</comment>
<evidence type="ECO:0000256" key="2">
    <source>
        <dbReference type="ARBA" id="ARBA00023002"/>
    </source>
</evidence>
<keyword evidence="2" id="KW-0560">Oxidoreductase</keyword>
<comment type="caution">
    <text evidence="3">The sequence shown here is derived from an EMBL/GenBank/DDBJ whole genome shotgun (WGS) entry which is preliminary data.</text>
</comment>
<dbReference type="Pfam" id="PF00106">
    <property type="entry name" value="adh_short"/>
    <property type="match status" value="1"/>
</dbReference>
<dbReference type="EMBL" id="JABCIY010000169">
    <property type="protein sequence ID" value="KAF7190502.1"/>
    <property type="molecule type" value="Genomic_DNA"/>
</dbReference>
<reference evidence="3" key="1">
    <citation type="submission" date="2020-04" db="EMBL/GenBank/DDBJ databases">
        <title>Draft genome resource of the tomato pathogen Pseudocercospora fuligena.</title>
        <authorList>
            <person name="Zaccaron A."/>
        </authorList>
    </citation>
    <scope>NUCLEOTIDE SEQUENCE</scope>
    <source>
        <strain evidence="3">PF001</strain>
    </source>
</reference>
<dbReference type="Proteomes" id="UP000660729">
    <property type="component" value="Unassembled WGS sequence"/>
</dbReference>
<dbReference type="InterPro" id="IPR036291">
    <property type="entry name" value="NAD(P)-bd_dom_sf"/>
</dbReference>
<gene>
    <name evidence="3" type="ORF">HII31_08216</name>
</gene>